<reference evidence="10 11" key="1">
    <citation type="submission" date="2018-06" db="EMBL/GenBank/DDBJ databases">
        <authorList>
            <consortium name="Pathogen Informatics"/>
            <person name="Doyle S."/>
        </authorList>
    </citation>
    <scope>NUCLEOTIDE SEQUENCE [LARGE SCALE GENOMIC DNA]</scope>
    <source>
        <strain evidence="8 11">NCTC8500</strain>
        <strain evidence="7 10">NCTC9073</strain>
    </source>
</reference>
<dbReference type="PANTHER" id="PTHR38098:SF1">
    <property type="entry name" value="LPS-ASSEMBLY LIPOPROTEIN LPTE"/>
    <property type="match status" value="1"/>
</dbReference>
<evidence type="ECO:0000313" key="12">
    <source>
        <dbReference type="Proteomes" id="UP000358010"/>
    </source>
</evidence>
<dbReference type="Proteomes" id="UP000358010">
    <property type="component" value="Unassembled WGS sequence"/>
</dbReference>
<sequence>MALAKDNEQDMIVKEMYDRAAEQLIRKLPSIRAADIRSDEEQTSTTTDTPATPARVSTTLGN</sequence>
<evidence type="ECO:0000256" key="6">
    <source>
        <dbReference type="SAM" id="MobiDB-lite"/>
    </source>
</evidence>
<name>A0A2X1N0H1_ECOLX</name>
<dbReference type="AlphaFoldDB" id="A0A2X1N0H1"/>
<keyword evidence="1" id="KW-0732">Signal</keyword>
<dbReference type="Proteomes" id="UP000254429">
    <property type="component" value="Unassembled WGS sequence"/>
</dbReference>
<dbReference type="GO" id="GO:1990351">
    <property type="term" value="C:transporter complex"/>
    <property type="evidence" value="ECO:0007669"/>
    <property type="project" value="TreeGrafter"/>
</dbReference>
<evidence type="ECO:0000256" key="5">
    <source>
        <dbReference type="ARBA" id="ARBA00023288"/>
    </source>
</evidence>
<feature type="region of interest" description="Disordered" evidence="6">
    <location>
        <begin position="35"/>
        <end position="62"/>
    </location>
</feature>
<keyword evidence="5 7" id="KW-0449">Lipoprotein</keyword>
<feature type="compositionally biased region" description="Low complexity" evidence="6">
    <location>
        <begin position="43"/>
        <end position="55"/>
    </location>
</feature>
<dbReference type="InterPro" id="IPR007485">
    <property type="entry name" value="LPS_assembly_LptE"/>
</dbReference>
<dbReference type="PANTHER" id="PTHR38098">
    <property type="entry name" value="LPS-ASSEMBLY LIPOPROTEIN LPTE"/>
    <property type="match status" value="1"/>
</dbReference>
<dbReference type="EMBL" id="UGFG01000001">
    <property type="protein sequence ID" value="STM40127.1"/>
    <property type="molecule type" value="Genomic_DNA"/>
</dbReference>
<dbReference type="Gene3D" id="3.30.160.150">
    <property type="entry name" value="Lipoprotein like domain"/>
    <property type="match status" value="1"/>
</dbReference>
<dbReference type="GO" id="GO:0009279">
    <property type="term" value="C:cell outer membrane"/>
    <property type="evidence" value="ECO:0007669"/>
    <property type="project" value="TreeGrafter"/>
</dbReference>
<evidence type="ECO:0000256" key="4">
    <source>
        <dbReference type="ARBA" id="ARBA00023237"/>
    </source>
</evidence>
<dbReference type="GO" id="GO:0015920">
    <property type="term" value="P:lipopolysaccharide transport"/>
    <property type="evidence" value="ECO:0007669"/>
    <property type="project" value="TreeGrafter"/>
</dbReference>
<dbReference type="Proteomes" id="UP000250780">
    <property type="component" value="Unassembled WGS sequence"/>
</dbReference>
<dbReference type="EMBL" id="CAADJZ010000001">
    <property type="protein sequence ID" value="VFT70471.1"/>
    <property type="molecule type" value="Genomic_DNA"/>
</dbReference>
<keyword evidence="2" id="KW-0472">Membrane</keyword>
<keyword evidence="4" id="KW-0998">Cell outer membrane</keyword>
<evidence type="ECO:0000313" key="9">
    <source>
        <dbReference type="EMBL" id="VFT70471.1"/>
    </source>
</evidence>
<evidence type="ECO:0000256" key="1">
    <source>
        <dbReference type="ARBA" id="ARBA00022729"/>
    </source>
</evidence>
<proteinExistence type="predicted"/>
<evidence type="ECO:0000313" key="11">
    <source>
        <dbReference type="Proteomes" id="UP000254429"/>
    </source>
</evidence>
<evidence type="ECO:0000313" key="8">
    <source>
        <dbReference type="EMBL" id="STM40127.1"/>
    </source>
</evidence>
<dbReference type="GO" id="GO:0001530">
    <property type="term" value="F:lipopolysaccharide binding"/>
    <property type="evidence" value="ECO:0007669"/>
    <property type="project" value="TreeGrafter"/>
</dbReference>
<organism evidence="7 10">
    <name type="scientific">Escherichia coli</name>
    <dbReference type="NCBI Taxonomy" id="562"/>
    <lineage>
        <taxon>Bacteria</taxon>
        <taxon>Pseudomonadati</taxon>
        <taxon>Pseudomonadota</taxon>
        <taxon>Gammaproteobacteria</taxon>
        <taxon>Enterobacterales</taxon>
        <taxon>Enterobacteriaceae</taxon>
        <taxon>Escherichia</taxon>
    </lineage>
</organism>
<evidence type="ECO:0000256" key="3">
    <source>
        <dbReference type="ARBA" id="ARBA00023139"/>
    </source>
</evidence>
<evidence type="ECO:0000313" key="10">
    <source>
        <dbReference type="Proteomes" id="UP000250780"/>
    </source>
</evidence>
<accession>A0A2X1N0H1</accession>
<evidence type="ECO:0000313" key="7">
    <source>
        <dbReference type="EMBL" id="SPX11330.1"/>
    </source>
</evidence>
<protein>
    <submittedName>
        <fullName evidence="7">Rare lipoprotein B</fullName>
    </submittedName>
</protein>
<gene>
    <name evidence="7" type="primary">rlpB_2</name>
    <name evidence="9" type="ORF">NCTC10974_04053</name>
    <name evidence="8" type="ORF">NCTC8500_03969</name>
    <name evidence="7" type="ORF">NCTC9073_02664</name>
</gene>
<dbReference type="GO" id="GO:0043165">
    <property type="term" value="P:Gram-negative-bacterium-type cell outer membrane assembly"/>
    <property type="evidence" value="ECO:0007669"/>
    <property type="project" value="InterPro"/>
</dbReference>
<dbReference type="EMBL" id="UASD01000008">
    <property type="protein sequence ID" value="SPX11330.1"/>
    <property type="molecule type" value="Genomic_DNA"/>
</dbReference>
<keyword evidence="3" id="KW-0564">Palmitate</keyword>
<reference evidence="9 12" key="2">
    <citation type="submission" date="2019-03" db="EMBL/GenBank/DDBJ databases">
        <authorList>
            <consortium name="Pathogen Informatics"/>
        </authorList>
    </citation>
    <scope>NUCLEOTIDE SEQUENCE [LARGE SCALE GENOMIC DNA]</scope>
    <source>
        <strain evidence="9 12">NCTC10974</strain>
    </source>
</reference>
<evidence type="ECO:0000256" key="2">
    <source>
        <dbReference type="ARBA" id="ARBA00023136"/>
    </source>
</evidence>